<dbReference type="InterPro" id="IPR052928">
    <property type="entry name" value="Desiccation-related_membrane"/>
</dbReference>
<dbReference type="AlphaFoldDB" id="A0A1R1ATH9"/>
<organism evidence="1 2">
    <name type="scientific">Paenibacillus lautus</name>
    <name type="common">Bacillus lautus</name>
    <dbReference type="NCBI Taxonomy" id="1401"/>
    <lineage>
        <taxon>Bacteria</taxon>
        <taxon>Bacillati</taxon>
        <taxon>Bacillota</taxon>
        <taxon>Bacilli</taxon>
        <taxon>Bacillales</taxon>
        <taxon>Paenibacillaceae</taxon>
        <taxon>Paenibacillus</taxon>
    </lineage>
</organism>
<dbReference type="PANTHER" id="PTHR35792:SF1">
    <property type="entry name" value="SLL0268 PROTEIN"/>
    <property type="match status" value="1"/>
</dbReference>
<dbReference type="PANTHER" id="PTHR35792">
    <property type="entry name" value="GENERAL STRESS PROTEIN"/>
    <property type="match status" value="1"/>
</dbReference>
<dbReference type="RefSeq" id="WP_076325699.1">
    <property type="nucleotide sequence ID" value="NZ_MRTF01000012.1"/>
</dbReference>
<dbReference type="EMBL" id="MRTF01000012">
    <property type="protein sequence ID" value="OME88873.1"/>
    <property type="molecule type" value="Genomic_DNA"/>
</dbReference>
<dbReference type="Proteomes" id="UP000187074">
    <property type="component" value="Unassembled WGS sequence"/>
</dbReference>
<dbReference type="STRING" id="1401.BK123_28360"/>
<evidence type="ECO:0000313" key="2">
    <source>
        <dbReference type="Proteomes" id="UP000187074"/>
    </source>
</evidence>
<accession>A0A1R1ATH9</accession>
<sequence>MKEKSKGLLWGVLIGSVAGSVTALLLAPKSGKELRNDIADGARGIGTKVQEAAEKVGEQGVNLIGIMTDRAENVISDIQSWRNRQESWLAEEEIAQVSSFDEDFEEEAYVSTAAEVKVND</sequence>
<reference evidence="1 2" key="1">
    <citation type="submission" date="2016-11" db="EMBL/GenBank/DDBJ databases">
        <title>Paenibacillus species isolates.</title>
        <authorList>
            <person name="Beno S.M."/>
        </authorList>
    </citation>
    <scope>NUCLEOTIDE SEQUENCE [LARGE SCALE GENOMIC DNA]</scope>
    <source>
        <strain evidence="1 2">FSL F4-0100</strain>
    </source>
</reference>
<proteinExistence type="predicted"/>
<dbReference type="InterPro" id="IPR024623">
    <property type="entry name" value="YtxH"/>
</dbReference>
<dbReference type="OrthoDB" id="9810874at2"/>
<evidence type="ECO:0000313" key="1">
    <source>
        <dbReference type="EMBL" id="OME88873.1"/>
    </source>
</evidence>
<comment type="caution">
    <text evidence="1">The sequence shown here is derived from an EMBL/GenBank/DDBJ whole genome shotgun (WGS) entry which is preliminary data.</text>
</comment>
<name>A0A1R1ATH9_PAELA</name>
<dbReference type="Pfam" id="PF12732">
    <property type="entry name" value="YtxH"/>
    <property type="match status" value="1"/>
</dbReference>
<gene>
    <name evidence="1" type="ORF">BK123_28360</name>
</gene>
<protein>
    <submittedName>
        <fullName evidence="1">General stress protein</fullName>
    </submittedName>
</protein>